<protein>
    <submittedName>
        <fullName evidence="1">Uncharacterized protein</fullName>
    </submittedName>
</protein>
<evidence type="ECO:0000313" key="2">
    <source>
        <dbReference type="Proteomes" id="UP000216411"/>
    </source>
</evidence>
<name>A0A371JBD5_9FIRM</name>
<comment type="caution">
    <text evidence="1">The sequence shown here is derived from an EMBL/GenBank/DDBJ whole genome shotgun (WGS) entry which is preliminary data.</text>
</comment>
<dbReference type="Proteomes" id="UP000216411">
    <property type="component" value="Unassembled WGS sequence"/>
</dbReference>
<accession>A0A371JBD5</accession>
<dbReference type="EMBL" id="NOKA02000050">
    <property type="protein sequence ID" value="RDY30069.1"/>
    <property type="molecule type" value="Genomic_DNA"/>
</dbReference>
<dbReference type="OrthoDB" id="2060626at2"/>
<proteinExistence type="predicted"/>
<dbReference type="AlphaFoldDB" id="A0A371JBD5"/>
<evidence type="ECO:0000313" key="1">
    <source>
        <dbReference type="EMBL" id="RDY30069.1"/>
    </source>
</evidence>
<gene>
    <name evidence="1" type="ORF">CG710_016650</name>
</gene>
<sequence length="133" mass="14983">MMEMNCEGTLLMPTNCVLMDEEEMTYVDGGVNIGMYRTYLNKEACLYVAGQWVRDGKWTNVTATQIAHEIFGHAVGYYKLAALLKIIPDLKGSNFYSHVANGVDINNVVDKYQSAFDIIWNTFKSEGTFTGPY</sequence>
<keyword evidence="2" id="KW-1185">Reference proteome</keyword>
<organism evidence="1 2">
    <name type="scientific">Lachnotalea glycerini</name>
    <dbReference type="NCBI Taxonomy" id="1763509"/>
    <lineage>
        <taxon>Bacteria</taxon>
        <taxon>Bacillati</taxon>
        <taxon>Bacillota</taxon>
        <taxon>Clostridia</taxon>
        <taxon>Lachnospirales</taxon>
        <taxon>Lachnospiraceae</taxon>
        <taxon>Lachnotalea</taxon>
    </lineage>
</organism>
<reference evidence="1 2" key="1">
    <citation type="journal article" date="2017" name="Genome Announc.">
        <title>Draft Genome Sequence of a Sporulating and Motile Strain of Lachnotalea glycerini Isolated from Water in Quebec City, Canada.</title>
        <authorList>
            <person name="Maheux A.F."/>
            <person name="Boudreau D.K."/>
            <person name="Berube E."/>
            <person name="Boissinot M."/>
            <person name="Raymond F."/>
            <person name="Brodeur S."/>
            <person name="Corbeil J."/>
            <person name="Isabel S."/>
            <person name="Omar R.F."/>
            <person name="Bergeron M.G."/>
        </authorList>
    </citation>
    <scope>NUCLEOTIDE SEQUENCE [LARGE SCALE GENOMIC DNA]</scope>
    <source>
        <strain evidence="1 2">CCRI-19302</strain>
    </source>
</reference>
<dbReference type="RefSeq" id="WP_094380245.1">
    <property type="nucleotide sequence ID" value="NZ_NOKA02000050.1"/>
</dbReference>